<dbReference type="EMBL" id="JAWCTQ010000010">
    <property type="protein sequence ID" value="MDT9682523.1"/>
    <property type="molecule type" value="Genomic_DNA"/>
</dbReference>
<name>A0ABU3QIC1_9ACTN</name>
<sequence length="512" mass="54770">MEWFSAENVVAVLTAVLGVLASVAALWYERRVPRRKRLGYRVQMDTPIGSDVRGGGRANVRVGLFGEGPEVDLSDATLVLLRIENDGPQSVGDADYTGRPPHGLTVEFTGREIRGVAVTQPGDADHLMEHFAPEAGMTHSGGTLHLPRVPLNPGEHFKLLFLLTGGPVDSPVRVTGGLRDGEVRPNTAVPSDGRPPVFSRPARLITVLLTVCVVTLAGIVVGRDDTRPPIGCATGTLTVVGSTAFAPVAEETARKYEEDCPGSTVTVDARGTTTGIRALAEAGARHRGGSPAVVALSDGPKPDRGYEELRENRVAVSVFALVVNDRVPLRGLTTADVRRVYRGEVRRWSELGGPDLPIALVSRNTNSGTREVFQRRVLGGYEPAPSSGDCRVKADPAARVLRCEVDSTRQVMATVAEVPGALGYTELRSGQDLRGLHRLDLDGRTPSIDDVAESGYPYREVEYAYTYGRPPADSLVSSFLGYLVRGSGQDVVRTHGHLPCASPEGLRVCAEP</sequence>
<dbReference type="InterPro" id="IPR050811">
    <property type="entry name" value="Phosphate_ABC_transporter"/>
</dbReference>
<proteinExistence type="predicted"/>
<feature type="domain" description="PBP" evidence="3">
    <location>
        <begin position="232"/>
        <end position="484"/>
    </location>
</feature>
<keyword evidence="5" id="KW-1185">Reference proteome</keyword>
<dbReference type="PANTHER" id="PTHR30570:SF1">
    <property type="entry name" value="PHOSPHATE-BINDING PROTEIN PSTS"/>
    <property type="match status" value="1"/>
</dbReference>
<dbReference type="PANTHER" id="PTHR30570">
    <property type="entry name" value="PERIPLASMIC PHOSPHATE BINDING COMPONENT OF PHOSPHATE ABC TRANSPORTER"/>
    <property type="match status" value="1"/>
</dbReference>
<dbReference type="Proteomes" id="UP001250181">
    <property type="component" value="Unassembled WGS sequence"/>
</dbReference>
<keyword evidence="2" id="KW-0812">Transmembrane</keyword>
<comment type="caution">
    <text evidence="4">The sequence shown here is derived from an EMBL/GenBank/DDBJ whole genome shotgun (WGS) entry which is preliminary data.</text>
</comment>
<keyword evidence="1" id="KW-0732">Signal</keyword>
<gene>
    <name evidence="4" type="ORF">RND61_10635</name>
</gene>
<accession>A0ABU3QIC1</accession>
<dbReference type="InterPro" id="IPR024370">
    <property type="entry name" value="PBP_domain"/>
</dbReference>
<evidence type="ECO:0000256" key="2">
    <source>
        <dbReference type="SAM" id="Phobius"/>
    </source>
</evidence>
<evidence type="ECO:0000313" key="4">
    <source>
        <dbReference type="EMBL" id="MDT9682523.1"/>
    </source>
</evidence>
<dbReference type="Gene3D" id="3.40.190.10">
    <property type="entry name" value="Periplasmic binding protein-like II"/>
    <property type="match status" value="2"/>
</dbReference>
<dbReference type="Pfam" id="PF12849">
    <property type="entry name" value="PBP_like_2"/>
    <property type="match status" value="1"/>
</dbReference>
<reference evidence="4 5" key="1">
    <citation type="submission" date="2023-09" db="EMBL/GenBank/DDBJ databases">
        <title>Streptomyces sp. nov.: A antagonism against Alternaria gaisen Producing Streptochlin, Isolated from Tamarix root soil.</title>
        <authorList>
            <person name="Chen Y."/>
        </authorList>
    </citation>
    <scope>NUCLEOTIDE SEQUENCE [LARGE SCALE GENOMIC DNA]</scope>
    <source>
        <strain evidence="4 5">TRM76323</strain>
    </source>
</reference>
<keyword evidence="2" id="KW-0472">Membrane</keyword>
<keyword evidence="2" id="KW-1133">Transmembrane helix</keyword>
<dbReference type="RefSeq" id="WP_315877606.1">
    <property type="nucleotide sequence ID" value="NZ_JAWCTQ010000010.1"/>
</dbReference>
<evidence type="ECO:0000256" key="1">
    <source>
        <dbReference type="ARBA" id="ARBA00022729"/>
    </source>
</evidence>
<feature type="transmembrane region" description="Helical" evidence="2">
    <location>
        <begin position="204"/>
        <end position="222"/>
    </location>
</feature>
<evidence type="ECO:0000313" key="5">
    <source>
        <dbReference type="Proteomes" id="UP001250181"/>
    </source>
</evidence>
<protein>
    <submittedName>
        <fullName evidence="4">Substrate-binding domain-containing protein</fullName>
    </submittedName>
</protein>
<feature type="transmembrane region" description="Helical" evidence="2">
    <location>
        <begin position="6"/>
        <end position="28"/>
    </location>
</feature>
<evidence type="ECO:0000259" key="3">
    <source>
        <dbReference type="Pfam" id="PF12849"/>
    </source>
</evidence>
<organism evidence="4 5">
    <name type="scientific">Streptomyces tamarix</name>
    <dbReference type="NCBI Taxonomy" id="3078565"/>
    <lineage>
        <taxon>Bacteria</taxon>
        <taxon>Bacillati</taxon>
        <taxon>Actinomycetota</taxon>
        <taxon>Actinomycetes</taxon>
        <taxon>Kitasatosporales</taxon>
        <taxon>Streptomycetaceae</taxon>
        <taxon>Streptomyces</taxon>
    </lineage>
</organism>
<dbReference type="SUPFAM" id="SSF53850">
    <property type="entry name" value="Periplasmic binding protein-like II"/>
    <property type="match status" value="1"/>
</dbReference>